<proteinExistence type="predicted"/>
<dbReference type="Proteomes" id="UP000886883">
    <property type="component" value="Unassembled WGS sequence"/>
</dbReference>
<name>A0A9D2MP50_9FIRM</name>
<evidence type="ECO:0000313" key="2">
    <source>
        <dbReference type="EMBL" id="HJB90362.1"/>
    </source>
</evidence>
<sequence>MMNKLQLQQMRSVDITQVDRSTLVDIRNIHIDSSLPAVRKMQSYFEQIVNPYCFLCGDTPVRIRFVAVEKTLKQSLCDYFLSLK</sequence>
<dbReference type="Pfam" id="PF21757">
    <property type="entry name" value="DUF6870"/>
    <property type="match status" value="1"/>
</dbReference>
<dbReference type="AlphaFoldDB" id="A0A9D2MP50"/>
<accession>A0A9D2MP50</accession>
<comment type="caution">
    <text evidence="2">The sequence shown here is derived from an EMBL/GenBank/DDBJ whole genome shotgun (WGS) entry which is preliminary data.</text>
</comment>
<protein>
    <recommendedName>
        <fullName evidence="1">DUF6870 domain-containing protein</fullName>
    </recommendedName>
</protein>
<evidence type="ECO:0000313" key="3">
    <source>
        <dbReference type="Proteomes" id="UP000886883"/>
    </source>
</evidence>
<reference evidence="2" key="1">
    <citation type="journal article" date="2021" name="PeerJ">
        <title>Extensive microbial diversity within the chicken gut microbiome revealed by metagenomics and culture.</title>
        <authorList>
            <person name="Gilroy R."/>
            <person name="Ravi A."/>
            <person name="Getino M."/>
            <person name="Pursley I."/>
            <person name="Horton D.L."/>
            <person name="Alikhan N.F."/>
            <person name="Baker D."/>
            <person name="Gharbi K."/>
            <person name="Hall N."/>
            <person name="Watson M."/>
            <person name="Adriaenssens E.M."/>
            <person name="Foster-Nyarko E."/>
            <person name="Jarju S."/>
            <person name="Secka A."/>
            <person name="Antonio M."/>
            <person name="Oren A."/>
            <person name="Chaudhuri R.R."/>
            <person name="La Ragione R."/>
            <person name="Hildebrand F."/>
            <person name="Pallen M.J."/>
        </authorList>
    </citation>
    <scope>NUCLEOTIDE SEQUENCE</scope>
    <source>
        <strain evidence="2">USAMLcec3-2134</strain>
    </source>
</reference>
<evidence type="ECO:0000259" key="1">
    <source>
        <dbReference type="Pfam" id="PF21757"/>
    </source>
</evidence>
<reference evidence="2" key="2">
    <citation type="submission" date="2021-04" db="EMBL/GenBank/DDBJ databases">
        <authorList>
            <person name="Gilroy R."/>
        </authorList>
    </citation>
    <scope>NUCLEOTIDE SEQUENCE</scope>
    <source>
        <strain evidence="2">USAMLcec3-2134</strain>
    </source>
</reference>
<dbReference type="EMBL" id="DWXE01000009">
    <property type="protein sequence ID" value="HJB90362.1"/>
    <property type="molecule type" value="Genomic_DNA"/>
</dbReference>
<feature type="domain" description="DUF6870" evidence="1">
    <location>
        <begin position="10"/>
        <end position="79"/>
    </location>
</feature>
<organism evidence="2 3">
    <name type="scientific">Candidatus Eisenbergiella merdigallinarum</name>
    <dbReference type="NCBI Taxonomy" id="2838552"/>
    <lineage>
        <taxon>Bacteria</taxon>
        <taxon>Bacillati</taxon>
        <taxon>Bacillota</taxon>
        <taxon>Clostridia</taxon>
        <taxon>Lachnospirales</taxon>
        <taxon>Lachnospiraceae</taxon>
        <taxon>Eisenbergiella</taxon>
    </lineage>
</organism>
<gene>
    <name evidence="2" type="ORF">H9763_02720</name>
</gene>
<dbReference type="InterPro" id="IPR049222">
    <property type="entry name" value="DUF6870"/>
</dbReference>